<evidence type="ECO:0000256" key="1">
    <source>
        <dbReference type="ARBA" id="ARBA00004613"/>
    </source>
</evidence>
<comment type="subcellular location">
    <subcellularLocation>
        <location evidence="1">Secreted</location>
    </subcellularLocation>
</comment>
<evidence type="ECO:0000313" key="7">
    <source>
        <dbReference type="RefSeq" id="XP_021569988.1"/>
    </source>
</evidence>
<dbReference type="GeneID" id="110595957"/>
<dbReference type="InterPro" id="IPR036383">
    <property type="entry name" value="TSP1_rpt_sf"/>
</dbReference>
<dbReference type="KEGG" id="csyr:110595957"/>
<dbReference type="PANTHER" id="PTHR13723">
    <property type="entry name" value="ADAMTS A DISINTEGRIN AND METALLOPROTEASE WITH THROMBOSPONDIN MOTIFS PROTEASE"/>
    <property type="match status" value="1"/>
</dbReference>
<protein>
    <submittedName>
        <fullName evidence="7">ADAMTS-like protein 4</fullName>
    </submittedName>
</protein>
<keyword evidence="2" id="KW-0964">Secreted</keyword>
<evidence type="ECO:0000256" key="2">
    <source>
        <dbReference type="ARBA" id="ARBA00022525"/>
    </source>
</evidence>
<dbReference type="Gene3D" id="2.20.100.10">
    <property type="entry name" value="Thrombospondin type-1 (TSP1) repeat"/>
    <property type="match status" value="2"/>
</dbReference>
<dbReference type="OrthoDB" id="10062690at2759"/>
<dbReference type="GO" id="GO:0005576">
    <property type="term" value="C:extracellular region"/>
    <property type="evidence" value="ECO:0007669"/>
    <property type="project" value="UniProtKB-SubCell"/>
</dbReference>
<dbReference type="FunFam" id="2.20.100.10:FF:000005">
    <property type="entry name" value="ADAM metallopeptidase with thrombospondin type 1 motif 9"/>
    <property type="match status" value="1"/>
</dbReference>
<keyword evidence="4" id="KW-0677">Repeat</keyword>
<evidence type="ECO:0000256" key="3">
    <source>
        <dbReference type="ARBA" id="ARBA00022729"/>
    </source>
</evidence>
<reference evidence="7" key="1">
    <citation type="submission" date="2025-08" db="UniProtKB">
        <authorList>
            <consortium name="RefSeq"/>
        </authorList>
    </citation>
    <scope>IDENTIFICATION</scope>
</reference>
<evidence type="ECO:0000256" key="4">
    <source>
        <dbReference type="ARBA" id="ARBA00022737"/>
    </source>
</evidence>
<feature type="region of interest" description="Disordered" evidence="5">
    <location>
        <begin position="1"/>
        <end position="24"/>
    </location>
</feature>
<evidence type="ECO:0000313" key="6">
    <source>
        <dbReference type="Proteomes" id="UP000189704"/>
    </source>
</evidence>
<evidence type="ECO:0000256" key="5">
    <source>
        <dbReference type="SAM" id="MobiDB-lite"/>
    </source>
</evidence>
<dbReference type="AlphaFoldDB" id="A0A3Q0E7K1"/>
<dbReference type="Proteomes" id="UP000189704">
    <property type="component" value="Unplaced"/>
</dbReference>
<gene>
    <name evidence="7" type="primary">LOC110595957</name>
</gene>
<dbReference type="PROSITE" id="PS50092">
    <property type="entry name" value="TSP1"/>
    <property type="match status" value="2"/>
</dbReference>
<dbReference type="GO" id="GO:0031012">
    <property type="term" value="C:extracellular matrix"/>
    <property type="evidence" value="ECO:0007669"/>
    <property type="project" value="TreeGrafter"/>
</dbReference>
<keyword evidence="3" id="KW-0732">Signal</keyword>
<keyword evidence="6" id="KW-1185">Reference proteome</keyword>
<sequence>MAAEGAENSNKEQCRHQGSCSTECGTGIQRRSVVCLGSGAALGVAQEEGVGPGEQSCPPGSRPPDMRACSLGPCEMTRCWYTGPWGECSSECGSGTQRRDIICVTKLGTEFNVTSPSNCSHLPRPPTLQPCQGQVCQDRWFSTPWSPAFEDAVSFPAKKASDKLT</sequence>
<dbReference type="GO" id="GO:0006508">
    <property type="term" value="P:proteolysis"/>
    <property type="evidence" value="ECO:0007669"/>
    <property type="project" value="TreeGrafter"/>
</dbReference>
<dbReference type="Pfam" id="PF19030">
    <property type="entry name" value="TSP1_ADAMTS"/>
    <property type="match status" value="2"/>
</dbReference>
<dbReference type="InterPro" id="IPR000884">
    <property type="entry name" value="TSP1_rpt"/>
</dbReference>
<organism evidence="6 7">
    <name type="scientific">Carlito syrichta</name>
    <name type="common">Philippine tarsier</name>
    <name type="synonym">Tarsius syrichta</name>
    <dbReference type="NCBI Taxonomy" id="1868482"/>
    <lineage>
        <taxon>Eukaryota</taxon>
        <taxon>Metazoa</taxon>
        <taxon>Chordata</taxon>
        <taxon>Craniata</taxon>
        <taxon>Vertebrata</taxon>
        <taxon>Euteleostomi</taxon>
        <taxon>Mammalia</taxon>
        <taxon>Eutheria</taxon>
        <taxon>Euarchontoglires</taxon>
        <taxon>Primates</taxon>
        <taxon>Haplorrhini</taxon>
        <taxon>Tarsiiformes</taxon>
        <taxon>Tarsiidae</taxon>
        <taxon>Carlito</taxon>
    </lineage>
</organism>
<accession>A0A3Q0E7K1</accession>
<dbReference type="GO" id="GO:0030198">
    <property type="term" value="P:extracellular matrix organization"/>
    <property type="evidence" value="ECO:0007669"/>
    <property type="project" value="TreeGrafter"/>
</dbReference>
<proteinExistence type="predicted"/>
<dbReference type="GO" id="GO:0004222">
    <property type="term" value="F:metalloendopeptidase activity"/>
    <property type="evidence" value="ECO:0007669"/>
    <property type="project" value="TreeGrafter"/>
</dbReference>
<dbReference type="InterPro" id="IPR050439">
    <property type="entry name" value="ADAMTS_ADAMTS-like"/>
</dbReference>
<name>A0A3Q0E7K1_CARSF</name>
<dbReference type="RefSeq" id="XP_021569988.1">
    <property type="nucleotide sequence ID" value="XM_021714313.1"/>
</dbReference>
<dbReference type="SUPFAM" id="SSF82895">
    <property type="entry name" value="TSP-1 type 1 repeat"/>
    <property type="match status" value="2"/>
</dbReference>
<dbReference type="PANTHER" id="PTHR13723:SF144">
    <property type="entry name" value="ADAMTS-LIKE PROTEIN 4"/>
    <property type="match status" value="1"/>
</dbReference>